<sequence length="317" mass="33672">MKTFHSWTPISLLGKLIPHGKRFHIWNYNGDNMTTTRPIHPEVQCFDEALGQTPPAGGRLAGRRILVVGAGQRVIDDPDPPVGNGRAISLLFAREGATLTCVDISEPAVAETCRQAKDLGATVFAEVADVERAETIAPLVERAARQMGGLDGLVMVVGISSALPIDKQDANTWDREYAVNVRSNMLFAQQAMRHMEPGSSIVLMSSLAALRNSSGNPAYESSKAAQVALARSIAMAGQKQGIRCNSLLPGLMDTPMGRAATARRPARVGGALPFGRQGTGWEVAYACLFLMSHESSYVNAHALQVDGGLAAGVALTA</sequence>
<dbReference type="SUPFAM" id="SSF51735">
    <property type="entry name" value="NAD(P)-binding Rossmann-fold domains"/>
    <property type="match status" value="1"/>
</dbReference>
<evidence type="ECO:0000313" key="3">
    <source>
        <dbReference type="EMBL" id="ABF11508.1"/>
    </source>
</evidence>
<comment type="similarity">
    <text evidence="1">Belongs to the short-chain dehydrogenases/reductases (SDR) family.</text>
</comment>
<dbReference type="InterPro" id="IPR002347">
    <property type="entry name" value="SDR_fam"/>
</dbReference>
<dbReference type="eggNOG" id="COG1028">
    <property type="taxonomic scope" value="Bacteria"/>
</dbReference>
<dbReference type="EMBL" id="CP000353">
    <property type="protein sequence ID" value="ABF11508.1"/>
    <property type="molecule type" value="Genomic_DNA"/>
</dbReference>
<evidence type="ECO:0000313" key="4">
    <source>
        <dbReference type="Proteomes" id="UP000002429"/>
    </source>
</evidence>
<evidence type="ECO:0000256" key="1">
    <source>
        <dbReference type="ARBA" id="ARBA00006484"/>
    </source>
</evidence>
<accession>Q1LEB8</accession>
<dbReference type="Gene3D" id="3.40.50.720">
    <property type="entry name" value="NAD(P)-binding Rossmann-like Domain"/>
    <property type="match status" value="1"/>
</dbReference>
<name>Q1LEB8_CUPMC</name>
<dbReference type="AlphaFoldDB" id="Q1LEB8"/>
<organism evidence="3 4">
    <name type="scientific">Cupriavidus metallidurans (strain ATCC 43123 / DSM 2839 / NBRC 102507 / CH34)</name>
    <name type="common">Ralstonia metallidurans</name>
    <dbReference type="NCBI Taxonomy" id="266264"/>
    <lineage>
        <taxon>Bacteria</taxon>
        <taxon>Pseudomonadati</taxon>
        <taxon>Pseudomonadota</taxon>
        <taxon>Betaproteobacteria</taxon>
        <taxon>Burkholderiales</taxon>
        <taxon>Burkholderiaceae</taxon>
        <taxon>Cupriavidus</taxon>
    </lineage>
</organism>
<dbReference type="FunFam" id="3.40.50.720:FF:000084">
    <property type="entry name" value="Short-chain dehydrogenase reductase"/>
    <property type="match status" value="1"/>
</dbReference>
<evidence type="ECO:0000256" key="2">
    <source>
        <dbReference type="ARBA" id="ARBA00023002"/>
    </source>
</evidence>
<gene>
    <name evidence="3" type="ordered locus">Rmet_4646</name>
</gene>
<protein>
    <submittedName>
        <fullName evidence="3">Short-chain dehydrogenase putative 3-oxoacyl-(Acyl-carrier-protein) reductase</fullName>
        <ecNumber evidence="3">1.1.1.100</ecNumber>
    </submittedName>
</protein>
<dbReference type="HOGENOM" id="CLU_010194_1_0_4"/>
<keyword evidence="2 3" id="KW-0560">Oxidoreductase</keyword>
<dbReference type="Proteomes" id="UP000002429">
    <property type="component" value="Plasmid megaplasmid"/>
</dbReference>
<reference evidence="4" key="1">
    <citation type="journal article" date="2010" name="PLoS ONE">
        <title>The complete genome sequence of Cupriavidus metallidurans strain CH34, a master survivalist in harsh and anthropogenic environments.</title>
        <authorList>
            <person name="Janssen P.J."/>
            <person name="Van Houdt R."/>
            <person name="Moors H."/>
            <person name="Monsieurs P."/>
            <person name="Morin N."/>
            <person name="Michaux A."/>
            <person name="Benotmane M.A."/>
            <person name="Leys N."/>
            <person name="Vallaeys T."/>
            <person name="Lapidus A."/>
            <person name="Monchy S."/>
            <person name="Medigue C."/>
            <person name="Taghavi S."/>
            <person name="McCorkle S."/>
            <person name="Dunn J."/>
            <person name="van der Lelie D."/>
            <person name="Mergeay M."/>
        </authorList>
    </citation>
    <scope>NUCLEOTIDE SEQUENCE [LARGE SCALE GENOMIC DNA]</scope>
    <source>
        <strain evidence="4">ATCC 43123 / DSM 2839 / NBRC 102507 / CH34</strain>
    </source>
</reference>
<proteinExistence type="inferred from homology"/>
<geneLocation type="plasmid" evidence="3 4">
    <name>megaplasmid</name>
</geneLocation>
<dbReference type="CDD" id="cd05233">
    <property type="entry name" value="SDR_c"/>
    <property type="match status" value="1"/>
</dbReference>
<dbReference type="InterPro" id="IPR051122">
    <property type="entry name" value="SDR_DHRS6-like"/>
</dbReference>
<dbReference type="Pfam" id="PF13561">
    <property type="entry name" value="adh_short_C2"/>
    <property type="match status" value="1"/>
</dbReference>
<dbReference type="EC" id="1.1.1.100" evidence="3"/>
<keyword evidence="4" id="KW-1185">Reference proteome</keyword>
<dbReference type="PRINTS" id="PR00081">
    <property type="entry name" value="GDHRDH"/>
</dbReference>
<dbReference type="PANTHER" id="PTHR43477">
    <property type="entry name" value="DIHYDROANTICAPSIN 7-DEHYDROGENASE"/>
    <property type="match status" value="1"/>
</dbReference>
<dbReference type="KEGG" id="rme:Rmet_4646"/>
<dbReference type="PANTHER" id="PTHR43477:SF1">
    <property type="entry name" value="DIHYDROANTICAPSIN 7-DEHYDROGENASE"/>
    <property type="match status" value="1"/>
</dbReference>
<dbReference type="InterPro" id="IPR036291">
    <property type="entry name" value="NAD(P)-bd_dom_sf"/>
</dbReference>
<dbReference type="GO" id="GO:0004316">
    <property type="term" value="F:3-oxoacyl-[acyl-carrier-protein] reductase (NADPH) activity"/>
    <property type="evidence" value="ECO:0007669"/>
    <property type="project" value="UniProtKB-EC"/>
</dbReference>
<keyword evidence="3" id="KW-0614">Plasmid</keyword>